<feature type="binding site" evidence="12">
    <location>
        <position position="341"/>
    </location>
    <ligand>
        <name>substrate</name>
    </ligand>
</feature>
<dbReference type="Proteomes" id="UP000198348">
    <property type="component" value="Unassembled WGS sequence"/>
</dbReference>
<evidence type="ECO:0000256" key="8">
    <source>
        <dbReference type="ARBA" id="ARBA00022842"/>
    </source>
</evidence>
<dbReference type="SUPFAM" id="SSF63433">
    <property type="entry name" value="Fumarylacetoacetate hydrolase, FAH, N-terminal domain"/>
    <property type="match status" value="1"/>
</dbReference>
<dbReference type="GO" id="GO:0006559">
    <property type="term" value="P:L-phenylalanine catabolic process"/>
    <property type="evidence" value="ECO:0007669"/>
    <property type="project" value="UniProtKB-UniPathway"/>
</dbReference>
<dbReference type="SUPFAM" id="SSF56529">
    <property type="entry name" value="FAH"/>
    <property type="match status" value="1"/>
</dbReference>
<feature type="domain" description="Fumarylacetoacetase-like C-terminal" evidence="15">
    <location>
        <begin position="122"/>
        <end position="404"/>
    </location>
</feature>
<dbReference type="PANTHER" id="PTHR43069:SF2">
    <property type="entry name" value="FUMARYLACETOACETASE"/>
    <property type="match status" value="1"/>
</dbReference>
<feature type="binding site" evidence="13">
    <location>
        <position position="230"/>
    </location>
    <ligand>
        <name>Ca(2+)</name>
        <dbReference type="ChEBI" id="CHEBI:29108"/>
    </ligand>
</feature>
<feature type="domain" description="Fumarylacetoacetase N-terminal" evidence="16">
    <location>
        <begin position="20"/>
        <end position="115"/>
    </location>
</feature>
<evidence type="ECO:0000259" key="16">
    <source>
        <dbReference type="Pfam" id="PF09298"/>
    </source>
</evidence>
<dbReference type="InterPro" id="IPR005959">
    <property type="entry name" value="Fumarylacetoacetase"/>
</dbReference>
<evidence type="ECO:0000256" key="10">
    <source>
        <dbReference type="ARBA" id="ARBA00023232"/>
    </source>
</evidence>
<evidence type="ECO:0000256" key="6">
    <source>
        <dbReference type="ARBA" id="ARBA00022801"/>
    </source>
</evidence>
<dbReference type="NCBIfam" id="TIGR01266">
    <property type="entry name" value="fum_ac_acetase"/>
    <property type="match status" value="1"/>
</dbReference>
<keyword evidence="7 13" id="KW-0106">Calcium</keyword>
<feature type="binding site" evidence="13">
    <location>
        <position position="230"/>
    </location>
    <ligand>
        <name>Mg(2+)</name>
        <dbReference type="ChEBI" id="CHEBI:18420"/>
    </ligand>
</feature>
<feature type="binding site" evidence="13">
    <location>
        <position position="198"/>
    </location>
    <ligand>
        <name>Ca(2+)</name>
        <dbReference type="ChEBI" id="CHEBI:29108"/>
    </ligand>
</feature>
<keyword evidence="9" id="KW-0828">Tyrosine catabolism</keyword>
<dbReference type="GO" id="GO:1902000">
    <property type="term" value="P:homogentisate catabolic process"/>
    <property type="evidence" value="ECO:0007669"/>
    <property type="project" value="TreeGrafter"/>
</dbReference>
<feature type="binding site" evidence="13">
    <location>
        <position position="254"/>
    </location>
    <ligand>
        <name>Mg(2+)</name>
        <dbReference type="ChEBI" id="CHEBI:18420"/>
    </ligand>
</feature>
<feature type="binding site" evidence="12">
    <location>
        <position position="125"/>
    </location>
    <ligand>
        <name>substrate</name>
    </ligand>
</feature>
<dbReference type="InterPro" id="IPR036462">
    <property type="entry name" value="Fumarylacetoacetase_N_sf"/>
</dbReference>
<evidence type="ECO:0000259" key="15">
    <source>
        <dbReference type="Pfam" id="PF01557"/>
    </source>
</evidence>
<proteinExistence type="predicted"/>
<sequence length="408" mass="43489">MRGESWLDVPDDAEFGTYVLPYGVFSQTKRGDAAPRKTGVAVGDSVLDLAAVAGRLGEDFTPVVASGSLNPLLAAGRPVWRVVRERLTEWLRDPSYRPVVMANLIPRADVRLHLPFEPADFVDFYSSEHHARSVGRMFGAGGGSLPANWKHLPVGYHGRAGTIVPSGTPVVRPRGQRGPGEGGSPAFGSTRKLDFEAEVGFVVGVPSELGRPVGVDDFAEHVIGVCLVNDWSARDIQGWENKPLGPFLGKSFATSLSPWVVPLDALGHAWVVPEGPREETFPYLRCGGAWGLDLRLTVRLNGHPVAQPPFSTMYWTGAQQLAHMTVAGASLRTGDLFASGTVSGPEPDQRGSLLELSWDGSDPILLRDGSQRGYLNDGDEVSISATAPGPGGSHMGLGEVTGRVLSST</sequence>
<dbReference type="Pfam" id="PF01557">
    <property type="entry name" value="FAA_hydrolase"/>
    <property type="match status" value="1"/>
</dbReference>
<feature type="binding site" evidence="13">
    <location>
        <position position="196"/>
    </location>
    <ligand>
        <name>Ca(2+)</name>
        <dbReference type="ChEBI" id="CHEBI:29108"/>
    </ligand>
</feature>
<feature type="region of interest" description="Disordered" evidence="14">
    <location>
        <begin position="165"/>
        <end position="189"/>
    </location>
</feature>
<evidence type="ECO:0000313" key="18">
    <source>
        <dbReference type="Proteomes" id="UP000198348"/>
    </source>
</evidence>
<dbReference type="GO" id="GO:0004334">
    <property type="term" value="F:fumarylacetoacetase activity"/>
    <property type="evidence" value="ECO:0007669"/>
    <property type="project" value="UniProtKB-EC"/>
</dbReference>
<dbReference type="InterPro" id="IPR011234">
    <property type="entry name" value="Fumarylacetoacetase-like_C"/>
</dbReference>
<dbReference type="Pfam" id="PF09298">
    <property type="entry name" value="FAA_hydrolase_N"/>
    <property type="match status" value="1"/>
</dbReference>
<evidence type="ECO:0000256" key="9">
    <source>
        <dbReference type="ARBA" id="ARBA00022878"/>
    </source>
</evidence>
<dbReference type="GO" id="GO:0006572">
    <property type="term" value="P:L-tyrosine catabolic process"/>
    <property type="evidence" value="ECO:0007669"/>
    <property type="project" value="UniProtKB-KW"/>
</dbReference>
<name>A0A238VPH6_9PSEU</name>
<evidence type="ECO:0000256" key="4">
    <source>
        <dbReference type="ARBA" id="ARBA00012094"/>
    </source>
</evidence>
<keyword evidence="5 13" id="KW-0479">Metal-binding</keyword>
<reference evidence="18" key="1">
    <citation type="submission" date="2017-06" db="EMBL/GenBank/DDBJ databases">
        <authorList>
            <person name="Varghese N."/>
            <person name="Submissions S."/>
        </authorList>
    </citation>
    <scope>NUCLEOTIDE SEQUENCE [LARGE SCALE GENOMIC DNA]</scope>
    <source>
        <strain evidence="18">DSM 45207</strain>
    </source>
</reference>
<dbReference type="UniPathway" id="UPA00139">
    <property type="reaction ID" value="UER00341"/>
</dbReference>
<dbReference type="Gene3D" id="3.90.850.10">
    <property type="entry name" value="Fumarylacetoacetase-like, C-terminal domain"/>
    <property type="match status" value="1"/>
</dbReference>
<evidence type="ECO:0000256" key="11">
    <source>
        <dbReference type="PIRSR" id="PIRSR605959-1"/>
    </source>
</evidence>
<evidence type="ECO:0000313" key="17">
    <source>
        <dbReference type="EMBL" id="SNR36057.1"/>
    </source>
</evidence>
<dbReference type="GO" id="GO:0046872">
    <property type="term" value="F:metal ion binding"/>
    <property type="evidence" value="ECO:0007669"/>
    <property type="project" value="UniProtKB-KW"/>
</dbReference>
<keyword evidence="18" id="KW-1185">Reference proteome</keyword>
<evidence type="ECO:0000256" key="13">
    <source>
        <dbReference type="PIRSR" id="PIRSR605959-3"/>
    </source>
</evidence>
<evidence type="ECO:0000256" key="1">
    <source>
        <dbReference type="ARBA" id="ARBA00001913"/>
    </source>
</evidence>
<feature type="binding site" evidence="12">
    <location>
        <position position="237"/>
    </location>
    <ligand>
        <name>substrate</name>
    </ligand>
</feature>
<feature type="region of interest" description="Disordered" evidence="14">
    <location>
        <begin position="377"/>
        <end position="408"/>
    </location>
</feature>
<feature type="binding site" evidence="13">
    <location>
        <position position="250"/>
    </location>
    <ligand>
        <name>Mg(2+)</name>
        <dbReference type="ChEBI" id="CHEBI:18420"/>
    </ligand>
</feature>
<comment type="cofactor">
    <cofactor evidence="2 13">
        <name>Mg(2+)</name>
        <dbReference type="ChEBI" id="CHEBI:18420"/>
    </cofactor>
</comment>
<evidence type="ECO:0000256" key="7">
    <source>
        <dbReference type="ARBA" id="ARBA00022837"/>
    </source>
</evidence>
<evidence type="ECO:0000256" key="3">
    <source>
        <dbReference type="ARBA" id="ARBA00004782"/>
    </source>
</evidence>
<dbReference type="EMBL" id="FZNW01000003">
    <property type="protein sequence ID" value="SNR36057.1"/>
    <property type="molecule type" value="Genomic_DNA"/>
</dbReference>
<dbReference type="PANTHER" id="PTHR43069">
    <property type="entry name" value="FUMARYLACETOACETASE"/>
    <property type="match status" value="1"/>
</dbReference>
<keyword evidence="10" id="KW-0585">Phenylalanine catabolism</keyword>
<accession>A0A238VPH6</accession>
<evidence type="ECO:0000256" key="14">
    <source>
        <dbReference type="SAM" id="MobiDB-lite"/>
    </source>
</evidence>
<gene>
    <name evidence="17" type="ORF">SAMN06265360_103187</name>
</gene>
<dbReference type="InterPro" id="IPR015377">
    <property type="entry name" value="Fumarylacetoacetase_N"/>
</dbReference>
<evidence type="ECO:0000256" key="5">
    <source>
        <dbReference type="ARBA" id="ARBA00022723"/>
    </source>
</evidence>
<keyword evidence="6 17" id="KW-0378">Hydrolase</keyword>
<dbReference type="InterPro" id="IPR036663">
    <property type="entry name" value="Fumarylacetoacetase_C_sf"/>
</dbReference>
<feature type="binding site" evidence="13">
    <location>
        <position position="123"/>
    </location>
    <ligand>
        <name>Ca(2+)</name>
        <dbReference type="ChEBI" id="CHEBI:29108"/>
    </ligand>
</feature>
<dbReference type="Gene3D" id="2.30.30.230">
    <property type="entry name" value="Fumarylacetoacetase, N-terminal domain"/>
    <property type="match status" value="1"/>
</dbReference>
<evidence type="ECO:0000256" key="2">
    <source>
        <dbReference type="ARBA" id="ARBA00001946"/>
    </source>
</evidence>
<dbReference type="EC" id="3.7.1.2" evidence="4"/>
<keyword evidence="8 13" id="KW-0460">Magnesium</keyword>
<dbReference type="AlphaFoldDB" id="A0A238VPH6"/>
<feature type="active site" description="Proton acceptor" evidence="11">
    <location>
        <position position="130"/>
    </location>
</feature>
<organism evidence="17 18">
    <name type="scientific">Haloechinothrix alba</name>
    <dbReference type="NCBI Taxonomy" id="664784"/>
    <lineage>
        <taxon>Bacteria</taxon>
        <taxon>Bacillati</taxon>
        <taxon>Actinomycetota</taxon>
        <taxon>Actinomycetes</taxon>
        <taxon>Pseudonocardiales</taxon>
        <taxon>Pseudonocardiaceae</taxon>
        <taxon>Haloechinothrix</taxon>
    </lineage>
</organism>
<comment type="cofactor">
    <cofactor evidence="1 13">
        <name>Ca(2+)</name>
        <dbReference type="ChEBI" id="CHEBI:29108"/>
    </cofactor>
</comment>
<comment type="pathway">
    <text evidence="3">Amino-acid degradation; L-phenylalanine degradation; acetoacetate and fumarate from L-phenylalanine: step 6/6.</text>
</comment>
<protein>
    <recommendedName>
        <fullName evidence="4">fumarylacetoacetase</fullName>
        <ecNumber evidence="4">3.7.1.2</ecNumber>
    </recommendedName>
</protein>
<evidence type="ECO:0000256" key="12">
    <source>
        <dbReference type="PIRSR" id="PIRSR605959-2"/>
    </source>
</evidence>